<dbReference type="InParanoid" id="A0A2T3B3D3"/>
<evidence type="ECO:0000256" key="1">
    <source>
        <dbReference type="ARBA" id="ARBA00022723"/>
    </source>
</evidence>
<dbReference type="RefSeq" id="XP_024721405.1">
    <property type="nucleotide sequence ID" value="XM_024867483.1"/>
</dbReference>
<dbReference type="SUPFAM" id="SSF90229">
    <property type="entry name" value="CCCH zinc finger"/>
    <property type="match status" value="1"/>
</dbReference>
<keyword evidence="2 4" id="KW-0863">Zinc-finger</keyword>
<evidence type="ECO:0000256" key="5">
    <source>
        <dbReference type="SAM" id="MobiDB-lite"/>
    </source>
</evidence>
<evidence type="ECO:0000256" key="4">
    <source>
        <dbReference type="PROSITE-ProRule" id="PRU00723"/>
    </source>
</evidence>
<organism evidence="7 8">
    <name type="scientific">Amorphotheca resinae ATCC 22711</name>
    <dbReference type="NCBI Taxonomy" id="857342"/>
    <lineage>
        <taxon>Eukaryota</taxon>
        <taxon>Fungi</taxon>
        <taxon>Dikarya</taxon>
        <taxon>Ascomycota</taxon>
        <taxon>Pezizomycotina</taxon>
        <taxon>Leotiomycetes</taxon>
        <taxon>Helotiales</taxon>
        <taxon>Amorphothecaceae</taxon>
        <taxon>Amorphotheca</taxon>
    </lineage>
</organism>
<keyword evidence="1 4" id="KW-0479">Metal-binding</keyword>
<dbReference type="Gene3D" id="4.10.1000.10">
    <property type="entry name" value="Zinc finger, CCCH-type"/>
    <property type="match status" value="1"/>
</dbReference>
<sequence>MPVTCENASKESKPWPGYFLVRTTGDIVPLIAVDELPPGTNLIGVPRSLDLESTIGMLNLGLQQSSGSFYQLTEPKETKTISKDPSPSSKTPKPTSPSRPTKPSEIHQPSAPRAASHTTADSDTDTRSSTPHTLSARPRPEPQVCRYWCTHGICKWGQQCRYRHLMPMTLSGLQEVGLSNWPAWYRALNPGYFAGGSVSPQEGGRRQRASACAGNGCCGPALDSALARTRIGWGRTGGGRMEGRETDEELGEQVLRRLRSMPRAETGKGTPERRDLVSRNVLLERAAVKDTKDWEEESCVVEAGAEEVAKRKTGGMAKEKLVDV</sequence>
<reference evidence="7 8" key="1">
    <citation type="journal article" date="2018" name="New Phytol.">
        <title>Comparative genomics and transcriptomics depict ericoid mycorrhizal fungi as versatile saprotrophs and plant mutualists.</title>
        <authorList>
            <person name="Martino E."/>
            <person name="Morin E."/>
            <person name="Grelet G.A."/>
            <person name="Kuo A."/>
            <person name="Kohler A."/>
            <person name="Daghino S."/>
            <person name="Barry K.W."/>
            <person name="Cichocki N."/>
            <person name="Clum A."/>
            <person name="Dockter R.B."/>
            <person name="Hainaut M."/>
            <person name="Kuo R.C."/>
            <person name="LaButti K."/>
            <person name="Lindahl B.D."/>
            <person name="Lindquist E.A."/>
            <person name="Lipzen A."/>
            <person name="Khouja H.R."/>
            <person name="Magnuson J."/>
            <person name="Murat C."/>
            <person name="Ohm R.A."/>
            <person name="Singer S.W."/>
            <person name="Spatafora J.W."/>
            <person name="Wang M."/>
            <person name="Veneault-Fourrey C."/>
            <person name="Henrissat B."/>
            <person name="Grigoriev I.V."/>
            <person name="Martin F.M."/>
            <person name="Perotto S."/>
        </authorList>
    </citation>
    <scope>NUCLEOTIDE SEQUENCE [LARGE SCALE GENOMIC DNA]</scope>
    <source>
        <strain evidence="7 8">ATCC 22711</strain>
    </source>
</reference>
<protein>
    <recommendedName>
        <fullName evidence="6">C3H1-type domain-containing protein</fullName>
    </recommendedName>
</protein>
<evidence type="ECO:0000256" key="2">
    <source>
        <dbReference type="ARBA" id="ARBA00022771"/>
    </source>
</evidence>
<keyword evidence="3 4" id="KW-0862">Zinc</keyword>
<dbReference type="OrthoDB" id="411372at2759"/>
<feature type="domain" description="C3H1-type" evidence="6">
    <location>
        <begin position="139"/>
        <end position="167"/>
    </location>
</feature>
<dbReference type="InterPro" id="IPR000571">
    <property type="entry name" value="Znf_CCCH"/>
</dbReference>
<name>A0A2T3B3D3_AMORE</name>
<keyword evidence="8" id="KW-1185">Reference proteome</keyword>
<evidence type="ECO:0000256" key="3">
    <source>
        <dbReference type="ARBA" id="ARBA00022833"/>
    </source>
</evidence>
<feature type="compositionally biased region" description="Low complexity" evidence="5">
    <location>
        <begin position="83"/>
        <end position="103"/>
    </location>
</feature>
<evidence type="ECO:0000313" key="7">
    <source>
        <dbReference type="EMBL" id="PSS20135.1"/>
    </source>
</evidence>
<dbReference type="EMBL" id="KZ679010">
    <property type="protein sequence ID" value="PSS20135.1"/>
    <property type="molecule type" value="Genomic_DNA"/>
</dbReference>
<dbReference type="AlphaFoldDB" id="A0A2T3B3D3"/>
<dbReference type="Proteomes" id="UP000241818">
    <property type="component" value="Unassembled WGS sequence"/>
</dbReference>
<feature type="zinc finger region" description="C3H1-type" evidence="4">
    <location>
        <begin position="139"/>
        <end position="167"/>
    </location>
</feature>
<dbReference type="InterPro" id="IPR036855">
    <property type="entry name" value="Znf_CCCH_sf"/>
</dbReference>
<evidence type="ECO:0000259" key="6">
    <source>
        <dbReference type="PROSITE" id="PS50103"/>
    </source>
</evidence>
<feature type="compositionally biased region" description="Low complexity" evidence="5">
    <location>
        <begin position="113"/>
        <end position="133"/>
    </location>
</feature>
<proteinExistence type="predicted"/>
<feature type="region of interest" description="Disordered" evidence="5">
    <location>
        <begin position="74"/>
        <end position="139"/>
    </location>
</feature>
<accession>A0A2T3B3D3</accession>
<gene>
    <name evidence="7" type="ORF">M430DRAFT_41483</name>
</gene>
<dbReference type="GeneID" id="36575564"/>
<dbReference type="PROSITE" id="PS50103">
    <property type="entry name" value="ZF_C3H1"/>
    <property type="match status" value="1"/>
</dbReference>
<dbReference type="GO" id="GO:0008270">
    <property type="term" value="F:zinc ion binding"/>
    <property type="evidence" value="ECO:0007669"/>
    <property type="project" value="UniProtKB-KW"/>
</dbReference>
<evidence type="ECO:0000313" key="8">
    <source>
        <dbReference type="Proteomes" id="UP000241818"/>
    </source>
</evidence>
<dbReference type="STRING" id="857342.A0A2T3B3D3"/>